<name>A0A061RNW6_9CHLO</name>
<proteinExistence type="predicted"/>
<accession>A0A061RNW6</accession>
<reference evidence="1" key="1">
    <citation type="submission" date="2014-05" db="EMBL/GenBank/DDBJ databases">
        <title>The transcriptome of the halophilic microalga Tetraselmis sp. GSL018 isolated from the Great Salt Lake, Utah.</title>
        <authorList>
            <person name="Jinkerson R.E."/>
            <person name="D'Adamo S."/>
            <person name="Posewitz M.C."/>
        </authorList>
    </citation>
    <scope>NUCLEOTIDE SEQUENCE</scope>
    <source>
        <strain evidence="1">GSL018</strain>
    </source>
</reference>
<evidence type="ECO:0000313" key="1">
    <source>
        <dbReference type="EMBL" id="JAC72385.1"/>
    </source>
</evidence>
<dbReference type="EMBL" id="GBEZ01013618">
    <property type="protein sequence ID" value="JAC72385.1"/>
    <property type="molecule type" value="Transcribed_RNA"/>
</dbReference>
<protein>
    <submittedName>
        <fullName evidence="1">Uncharacterized protein</fullName>
    </submittedName>
</protein>
<organism evidence="1">
    <name type="scientific">Tetraselmis sp. GSL018</name>
    <dbReference type="NCBI Taxonomy" id="582737"/>
    <lineage>
        <taxon>Eukaryota</taxon>
        <taxon>Viridiplantae</taxon>
        <taxon>Chlorophyta</taxon>
        <taxon>core chlorophytes</taxon>
        <taxon>Chlorodendrophyceae</taxon>
        <taxon>Chlorodendrales</taxon>
        <taxon>Chlorodendraceae</taxon>
        <taxon>Tetraselmis</taxon>
    </lineage>
</organism>
<gene>
    <name evidence="1" type="ORF">TSPGSL018_31477</name>
</gene>
<sequence length="126" mass="14031">MLSYSKYLVPLLQIYSYDSFSMGTVCTVSNLATQSATAASESKEFREMEGRNGTKALCFRTNGYAVKSACTPSHAARRMKQYTYGEAIQKLLEGLVLDENASESNSHPFIPVRTESCVNVRKRARN</sequence>
<dbReference type="AlphaFoldDB" id="A0A061RNW6"/>